<dbReference type="CDD" id="cd02869">
    <property type="entry name" value="PseudoU_synth_RluA_like"/>
    <property type="match status" value="1"/>
</dbReference>
<dbReference type="InterPro" id="IPR036986">
    <property type="entry name" value="S4_RNA-bd_sf"/>
</dbReference>
<evidence type="ECO:0000256" key="6">
    <source>
        <dbReference type="RuleBase" id="RU362028"/>
    </source>
</evidence>
<evidence type="ECO:0000256" key="2">
    <source>
        <dbReference type="ARBA" id="ARBA00023235"/>
    </source>
</evidence>
<dbReference type="InterPro" id="IPR006145">
    <property type="entry name" value="PsdUridine_synth_RsuA/RluA"/>
</dbReference>
<dbReference type="Gene3D" id="3.30.2350.10">
    <property type="entry name" value="Pseudouridine synthase"/>
    <property type="match status" value="1"/>
</dbReference>
<comment type="function">
    <text evidence="6">Responsible for synthesis of pseudouridine from uracil.</text>
</comment>
<evidence type="ECO:0000313" key="8">
    <source>
        <dbReference type="EMBL" id="SJM35220.1"/>
    </source>
</evidence>
<comment type="similarity">
    <text evidence="1 6">Belongs to the pseudouridine synthase RluA family.</text>
</comment>
<proteinExistence type="inferred from homology"/>
<keyword evidence="2 6" id="KW-0413">Isomerase</keyword>
<evidence type="ECO:0000256" key="3">
    <source>
        <dbReference type="ARBA" id="ARBA00036882"/>
    </source>
</evidence>
<evidence type="ECO:0000313" key="9">
    <source>
        <dbReference type="Proteomes" id="UP000245698"/>
    </source>
</evidence>
<dbReference type="GO" id="GO:0160140">
    <property type="term" value="F:23S rRNA pseudouridine(1911/1915/1917) synthase activity"/>
    <property type="evidence" value="ECO:0007669"/>
    <property type="project" value="UniProtKB-EC"/>
</dbReference>
<dbReference type="GO" id="GO:0003723">
    <property type="term" value="F:RNA binding"/>
    <property type="evidence" value="ECO:0007669"/>
    <property type="project" value="UniProtKB-KW"/>
</dbReference>
<dbReference type="PANTHER" id="PTHR21600">
    <property type="entry name" value="MITOCHONDRIAL RNA PSEUDOURIDINE SYNTHASE"/>
    <property type="match status" value="1"/>
</dbReference>
<keyword evidence="5" id="KW-0694">RNA-binding</keyword>
<dbReference type="PROSITE" id="PS50889">
    <property type="entry name" value="S4"/>
    <property type="match status" value="1"/>
</dbReference>
<evidence type="ECO:0000256" key="5">
    <source>
        <dbReference type="PROSITE-ProRule" id="PRU00182"/>
    </source>
</evidence>
<reference evidence="9" key="1">
    <citation type="submission" date="2016-12" db="EMBL/GenBank/DDBJ databases">
        <authorList>
            <person name="Brunel B."/>
        </authorList>
    </citation>
    <scope>NUCLEOTIDE SEQUENCE [LARGE SCALE GENOMIC DNA]</scope>
</reference>
<dbReference type="Gene3D" id="3.10.290.10">
    <property type="entry name" value="RNA-binding S4 domain"/>
    <property type="match status" value="1"/>
</dbReference>
<dbReference type="EC" id="5.4.99.-" evidence="6"/>
<dbReference type="PANTHER" id="PTHR21600:SF44">
    <property type="entry name" value="RIBOSOMAL LARGE SUBUNIT PSEUDOURIDINE SYNTHASE D"/>
    <property type="match status" value="1"/>
</dbReference>
<comment type="catalytic activity">
    <reaction evidence="6">
        <text>a uridine in RNA = a pseudouridine in RNA</text>
        <dbReference type="Rhea" id="RHEA:48348"/>
        <dbReference type="Rhea" id="RHEA-COMP:12068"/>
        <dbReference type="Rhea" id="RHEA-COMP:12069"/>
        <dbReference type="ChEBI" id="CHEBI:65314"/>
        <dbReference type="ChEBI" id="CHEBI:65315"/>
    </reaction>
</comment>
<gene>
    <name evidence="8" type="ORF">BQ8482_60231</name>
</gene>
<protein>
    <recommendedName>
        <fullName evidence="6">Pseudouridine synthase</fullName>
        <ecNumber evidence="6">5.4.99.-</ecNumber>
    </recommendedName>
</protein>
<comment type="catalytic activity">
    <reaction evidence="3">
        <text>uridine(1911/1915/1917) in 23S rRNA = pseudouridine(1911/1915/1917) in 23S rRNA</text>
        <dbReference type="Rhea" id="RHEA:42524"/>
        <dbReference type="Rhea" id="RHEA-COMP:10097"/>
        <dbReference type="Rhea" id="RHEA-COMP:10098"/>
        <dbReference type="ChEBI" id="CHEBI:65314"/>
        <dbReference type="ChEBI" id="CHEBI:65315"/>
        <dbReference type="EC" id="5.4.99.23"/>
    </reaction>
</comment>
<dbReference type="InterPro" id="IPR020103">
    <property type="entry name" value="PsdUridine_synth_cat_dom_sf"/>
</dbReference>
<feature type="active site" evidence="4">
    <location>
        <position position="157"/>
    </location>
</feature>
<feature type="domain" description="Pseudouridine synthase RsuA/RluA-like" evidence="7">
    <location>
        <begin position="114"/>
        <end position="267"/>
    </location>
</feature>
<dbReference type="NCBIfam" id="TIGR00005">
    <property type="entry name" value="rluA_subfam"/>
    <property type="match status" value="1"/>
</dbReference>
<name>A0A2P9AVP3_9HYPH</name>
<dbReference type="AlphaFoldDB" id="A0A2P9AVP3"/>
<sequence>MPLHARETAIGIMAGVEQITVEAGEAGMRLDRWFKTHFPGLGFGHLQKLLRSGQIRVDGGRVKADTRVEPGQMVRIPPLEVDKKGESPLTGHSIRNQGDADVLAKMLIHEDPKVFVFNKPAGLAVQGGSGVTRNVDDMLEAWRNQKGEKPRLVHRLDRDTSGVLVVARTRLAAMKLAEAFRARETKKTYWALVKGVPPKREDKISTWLIKEPTPDGDRVRVAKHGEKGADHAVSYYRIVEQAAQTLSWLEMEPYTGRTHQLRVHAAHIGCPIIGDPKYFEADTNWDFPGGMQNRLHLHARRIVIPHPDKGFIDVTAPMPPHMRQSWNLIGFDDASAED</sequence>
<dbReference type="SUPFAM" id="SSF55174">
    <property type="entry name" value="Alpha-L RNA-binding motif"/>
    <property type="match status" value="1"/>
</dbReference>
<dbReference type="SUPFAM" id="SSF55120">
    <property type="entry name" value="Pseudouridine synthase"/>
    <property type="match status" value="1"/>
</dbReference>
<evidence type="ECO:0000256" key="1">
    <source>
        <dbReference type="ARBA" id="ARBA00010876"/>
    </source>
</evidence>
<dbReference type="Pfam" id="PF00849">
    <property type="entry name" value="PseudoU_synth_2"/>
    <property type="match status" value="1"/>
</dbReference>
<dbReference type="InterPro" id="IPR006225">
    <property type="entry name" value="PsdUridine_synth_RluC/D"/>
</dbReference>
<dbReference type="EMBL" id="FUIG01000070">
    <property type="protein sequence ID" value="SJM35220.1"/>
    <property type="molecule type" value="Genomic_DNA"/>
</dbReference>
<evidence type="ECO:0000259" key="7">
    <source>
        <dbReference type="Pfam" id="PF00849"/>
    </source>
</evidence>
<keyword evidence="9" id="KW-1185">Reference proteome</keyword>
<dbReference type="GO" id="GO:0000455">
    <property type="term" value="P:enzyme-directed rRNA pseudouridine synthesis"/>
    <property type="evidence" value="ECO:0007669"/>
    <property type="project" value="TreeGrafter"/>
</dbReference>
<dbReference type="Proteomes" id="UP000245698">
    <property type="component" value="Unassembled WGS sequence"/>
</dbReference>
<dbReference type="InterPro" id="IPR050188">
    <property type="entry name" value="RluA_PseudoU_synthase"/>
</dbReference>
<accession>A0A2P9AVP3</accession>
<evidence type="ECO:0000256" key="4">
    <source>
        <dbReference type="PIRSR" id="PIRSR606225-1"/>
    </source>
</evidence>
<dbReference type="PROSITE" id="PS01129">
    <property type="entry name" value="PSI_RLU"/>
    <property type="match status" value="1"/>
</dbReference>
<dbReference type="InterPro" id="IPR006224">
    <property type="entry name" value="PsdUridine_synth_RluA-like_CS"/>
</dbReference>
<organism evidence="8 9">
    <name type="scientific">Mesorhizobium delmotii</name>
    <dbReference type="NCBI Taxonomy" id="1631247"/>
    <lineage>
        <taxon>Bacteria</taxon>
        <taxon>Pseudomonadati</taxon>
        <taxon>Pseudomonadota</taxon>
        <taxon>Alphaproteobacteria</taxon>
        <taxon>Hyphomicrobiales</taxon>
        <taxon>Phyllobacteriaceae</taxon>
        <taxon>Mesorhizobium</taxon>
    </lineage>
</organism>